<dbReference type="Gene3D" id="3.10.450.50">
    <property type="match status" value="1"/>
</dbReference>
<protein>
    <submittedName>
        <fullName evidence="3">YybH family protein</fullName>
    </submittedName>
</protein>
<keyword evidence="4" id="KW-1185">Reference proteome</keyword>
<evidence type="ECO:0000313" key="3">
    <source>
        <dbReference type="EMBL" id="MFD1190994.1"/>
    </source>
</evidence>
<dbReference type="Pfam" id="PF13474">
    <property type="entry name" value="SnoaL_3"/>
    <property type="match status" value="1"/>
</dbReference>
<dbReference type="EMBL" id="JBHTLQ010000020">
    <property type="protein sequence ID" value="MFD1190994.1"/>
    <property type="molecule type" value="Genomic_DNA"/>
</dbReference>
<comment type="caution">
    <text evidence="3">The sequence shown here is derived from an EMBL/GenBank/DDBJ whole genome shotgun (WGS) entry which is preliminary data.</text>
</comment>
<feature type="chain" id="PRO_5046872870" evidence="1">
    <location>
        <begin position="25"/>
        <end position="169"/>
    </location>
</feature>
<gene>
    <name evidence="3" type="ORF">ACFQ27_10420</name>
</gene>
<sequence length="169" mass="17463">MVRLAKLVPVIAAALLAAPMAASAHDPVPNPSLTAANLNPAAAEAATVVDAFHSALKAGDTSKAESLLADAVLIFEAGGAERSRSDYAAHHLPADAAFAKLATETLNRRSGGGDGNFAWIASEGAVRPQAEGKAQPRITTETMILEKAAGAWRIVHVHWSSRALPMAAR</sequence>
<dbReference type="Proteomes" id="UP001597216">
    <property type="component" value="Unassembled WGS sequence"/>
</dbReference>
<evidence type="ECO:0000256" key="1">
    <source>
        <dbReference type="SAM" id="SignalP"/>
    </source>
</evidence>
<evidence type="ECO:0000313" key="4">
    <source>
        <dbReference type="Proteomes" id="UP001597216"/>
    </source>
</evidence>
<dbReference type="InterPro" id="IPR037401">
    <property type="entry name" value="SnoaL-like"/>
</dbReference>
<proteinExistence type="predicted"/>
<evidence type="ECO:0000259" key="2">
    <source>
        <dbReference type="Pfam" id="PF13474"/>
    </source>
</evidence>
<reference evidence="4" key="1">
    <citation type="journal article" date="2019" name="Int. J. Syst. Evol. Microbiol.">
        <title>The Global Catalogue of Microorganisms (GCM) 10K type strain sequencing project: providing services to taxonomists for standard genome sequencing and annotation.</title>
        <authorList>
            <consortium name="The Broad Institute Genomics Platform"/>
            <consortium name="The Broad Institute Genome Sequencing Center for Infectious Disease"/>
            <person name="Wu L."/>
            <person name="Ma J."/>
        </authorList>
    </citation>
    <scope>NUCLEOTIDE SEQUENCE [LARGE SCALE GENOMIC DNA]</scope>
    <source>
        <strain evidence="4">CCUG 55074</strain>
    </source>
</reference>
<feature type="domain" description="SnoaL-like" evidence="2">
    <location>
        <begin position="47"/>
        <end position="160"/>
    </location>
</feature>
<dbReference type="RefSeq" id="WP_377353541.1">
    <property type="nucleotide sequence ID" value="NZ_JBHTLQ010000020.1"/>
</dbReference>
<feature type="signal peptide" evidence="1">
    <location>
        <begin position="1"/>
        <end position="24"/>
    </location>
</feature>
<name>A0ABW3T1G7_9CAUL</name>
<keyword evidence="1" id="KW-0732">Signal</keyword>
<accession>A0ABW3T1G7</accession>
<dbReference type="SUPFAM" id="SSF54427">
    <property type="entry name" value="NTF2-like"/>
    <property type="match status" value="1"/>
</dbReference>
<organism evidence="3 4">
    <name type="scientific">Phenylobacterium conjunctum</name>
    <dbReference type="NCBI Taxonomy" id="1298959"/>
    <lineage>
        <taxon>Bacteria</taxon>
        <taxon>Pseudomonadati</taxon>
        <taxon>Pseudomonadota</taxon>
        <taxon>Alphaproteobacteria</taxon>
        <taxon>Caulobacterales</taxon>
        <taxon>Caulobacteraceae</taxon>
        <taxon>Phenylobacterium</taxon>
    </lineage>
</organism>
<dbReference type="InterPro" id="IPR032710">
    <property type="entry name" value="NTF2-like_dom_sf"/>
</dbReference>